<sequence length="209" mass="22770">MSPTAFLVTFITNAIAAGGYPALLLLTMLDSTVLPVPNEAIMPFAGFLISGGRFGFGEVVGVSVIGGVAGSLTSYAIGYYGAERFVERFGKYVRLSPDDLKKTHVFFEKYGHKVILVSRFIPLVRQFISIPAGAGKMHLGKFVLYTAVGAALWNSAITYVGYVLGNNWQTIGRYTKVFDVLILASAVIAGYAVYRKLRKRQKPDFNTHA</sequence>
<evidence type="ECO:0000313" key="9">
    <source>
        <dbReference type="Proteomes" id="UP000033870"/>
    </source>
</evidence>
<dbReference type="AlphaFoldDB" id="A0A0G1YHA4"/>
<gene>
    <name evidence="8" type="ORF">UY92_C0003G0024</name>
</gene>
<evidence type="ECO:0000259" key="7">
    <source>
        <dbReference type="Pfam" id="PF09335"/>
    </source>
</evidence>
<dbReference type="InterPro" id="IPR032816">
    <property type="entry name" value="VTT_dom"/>
</dbReference>
<comment type="subcellular location">
    <subcellularLocation>
        <location evidence="1">Cell membrane</location>
        <topology evidence="1">Multi-pass membrane protein</topology>
    </subcellularLocation>
</comment>
<feature type="transmembrane region" description="Helical" evidence="6">
    <location>
        <begin position="177"/>
        <end position="194"/>
    </location>
</feature>
<evidence type="ECO:0000256" key="4">
    <source>
        <dbReference type="ARBA" id="ARBA00022989"/>
    </source>
</evidence>
<dbReference type="Pfam" id="PF09335">
    <property type="entry name" value="VTT_dom"/>
    <property type="match status" value="1"/>
</dbReference>
<evidence type="ECO:0000256" key="6">
    <source>
        <dbReference type="SAM" id="Phobius"/>
    </source>
</evidence>
<feature type="transmembrane region" description="Helical" evidence="6">
    <location>
        <begin position="59"/>
        <end position="82"/>
    </location>
</feature>
<reference evidence="8 9" key="1">
    <citation type="journal article" date="2015" name="Nature">
        <title>rRNA introns, odd ribosomes, and small enigmatic genomes across a large radiation of phyla.</title>
        <authorList>
            <person name="Brown C.T."/>
            <person name="Hug L.A."/>
            <person name="Thomas B.C."/>
            <person name="Sharon I."/>
            <person name="Castelle C.J."/>
            <person name="Singh A."/>
            <person name="Wilkins M.J."/>
            <person name="Williams K.H."/>
            <person name="Banfield J.F."/>
        </authorList>
    </citation>
    <scope>NUCLEOTIDE SEQUENCE [LARGE SCALE GENOMIC DNA]</scope>
</reference>
<keyword evidence="3 6" id="KW-0812">Transmembrane</keyword>
<evidence type="ECO:0000256" key="1">
    <source>
        <dbReference type="ARBA" id="ARBA00004651"/>
    </source>
</evidence>
<comment type="caution">
    <text evidence="8">The sequence shown here is derived from an EMBL/GenBank/DDBJ whole genome shotgun (WGS) entry which is preliminary data.</text>
</comment>
<feature type="transmembrane region" description="Helical" evidence="6">
    <location>
        <begin position="142"/>
        <end position="165"/>
    </location>
</feature>
<keyword evidence="5 6" id="KW-0472">Membrane</keyword>
<proteinExistence type="predicted"/>
<evidence type="ECO:0000256" key="3">
    <source>
        <dbReference type="ARBA" id="ARBA00022692"/>
    </source>
</evidence>
<dbReference type="PANTHER" id="PTHR42709">
    <property type="entry name" value="ALKALINE PHOSPHATASE LIKE PROTEIN"/>
    <property type="match status" value="1"/>
</dbReference>
<keyword evidence="2" id="KW-1003">Cell membrane</keyword>
<dbReference type="InterPro" id="IPR051311">
    <property type="entry name" value="DedA_domain"/>
</dbReference>
<evidence type="ECO:0000313" key="8">
    <source>
        <dbReference type="EMBL" id="KKW42818.1"/>
    </source>
</evidence>
<dbReference type="PANTHER" id="PTHR42709:SF6">
    <property type="entry name" value="UNDECAPRENYL PHOSPHATE TRANSPORTER A"/>
    <property type="match status" value="1"/>
</dbReference>
<feature type="domain" description="VTT" evidence="7">
    <location>
        <begin position="37"/>
        <end position="162"/>
    </location>
</feature>
<dbReference type="Proteomes" id="UP000033870">
    <property type="component" value="Unassembled WGS sequence"/>
</dbReference>
<dbReference type="GO" id="GO:0005886">
    <property type="term" value="C:plasma membrane"/>
    <property type="evidence" value="ECO:0007669"/>
    <property type="project" value="UniProtKB-SubCell"/>
</dbReference>
<organism evidence="8 9">
    <name type="scientific">Candidatus Magasanikbacteria bacterium GW2011_GWA2_56_11</name>
    <dbReference type="NCBI Taxonomy" id="1619044"/>
    <lineage>
        <taxon>Bacteria</taxon>
        <taxon>Candidatus Magasanikiibacteriota</taxon>
    </lineage>
</organism>
<protein>
    <recommendedName>
        <fullName evidence="7">VTT domain-containing protein</fullName>
    </recommendedName>
</protein>
<name>A0A0G1YHA4_9BACT</name>
<accession>A0A0G1YHA4</accession>
<keyword evidence="4 6" id="KW-1133">Transmembrane helix</keyword>
<dbReference type="STRING" id="1619044.UY92_C0003G0024"/>
<dbReference type="EMBL" id="LCRX01000003">
    <property type="protein sequence ID" value="KKW42818.1"/>
    <property type="molecule type" value="Genomic_DNA"/>
</dbReference>
<evidence type="ECO:0000256" key="2">
    <source>
        <dbReference type="ARBA" id="ARBA00022475"/>
    </source>
</evidence>
<evidence type="ECO:0000256" key="5">
    <source>
        <dbReference type="ARBA" id="ARBA00023136"/>
    </source>
</evidence>